<reference evidence="13" key="1">
    <citation type="journal article" date="2015" name="Genome Announc.">
        <title>Draft genome sequence of Talaromyces cellulolyticus strain Y-94, a source of lignocellulosic biomass-degrading enzymes.</title>
        <authorList>
            <person name="Fujii T."/>
            <person name="Koike H."/>
            <person name="Sawayama S."/>
            <person name="Yano S."/>
            <person name="Inoue H."/>
        </authorList>
    </citation>
    <scope>NUCLEOTIDE SEQUENCE [LARGE SCALE GENOMIC DNA]</scope>
    <source>
        <strain evidence="13">Y-94</strain>
    </source>
</reference>
<keyword evidence="5" id="KW-0326">Glycosidase</keyword>
<comment type="caution">
    <text evidence="12">The sequence shown here is derived from an EMBL/GenBank/DDBJ whole genome shotgun (WGS) entry which is preliminary data.</text>
</comment>
<evidence type="ECO:0000259" key="11">
    <source>
        <dbReference type="PROSITE" id="PS51910"/>
    </source>
</evidence>
<comment type="subcellular location">
    <subcellularLocation>
        <location evidence="1">Secreted</location>
        <location evidence="1">Cell wall</location>
    </subcellularLocation>
</comment>
<evidence type="ECO:0000256" key="5">
    <source>
        <dbReference type="ARBA" id="ARBA00023295"/>
    </source>
</evidence>
<evidence type="ECO:0000313" key="12">
    <source>
        <dbReference type="EMBL" id="GAM44085.1"/>
    </source>
</evidence>
<dbReference type="InterPro" id="IPR050542">
    <property type="entry name" value="Glycosyl_Hydrlase18_Chitinase"/>
</dbReference>
<feature type="domain" description="GH18" evidence="11">
    <location>
        <begin position="31"/>
        <end position="330"/>
    </location>
</feature>
<dbReference type="PROSITE" id="PS51164">
    <property type="entry name" value="CBM1_2"/>
    <property type="match status" value="1"/>
</dbReference>
<dbReference type="Pfam" id="PF00734">
    <property type="entry name" value="CBM_1"/>
    <property type="match status" value="1"/>
</dbReference>
<dbReference type="InterPro" id="IPR001223">
    <property type="entry name" value="Glyco_hydro18_cat"/>
</dbReference>
<dbReference type="PROSITE" id="PS51910">
    <property type="entry name" value="GH18_2"/>
    <property type="match status" value="1"/>
</dbReference>
<dbReference type="PANTHER" id="PTHR45708">
    <property type="entry name" value="ENDOCHITINASE"/>
    <property type="match status" value="1"/>
</dbReference>
<feature type="compositionally biased region" description="Low complexity" evidence="8">
    <location>
        <begin position="339"/>
        <end position="356"/>
    </location>
</feature>
<keyword evidence="2" id="KW-0134">Cell wall</keyword>
<feature type="signal peptide" evidence="9">
    <location>
        <begin position="1"/>
        <end position="19"/>
    </location>
</feature>
<name>A0A6V8HQ57_TALPI</name>
<dbReference type="EMBL" id="DF933856">
    <property type="protein sequence ID" value="GAM44085.1"/>
    <property type="molecule type" value="Genomic_DNA"/>
</dbReference>
<evidence type="ECO:0000256" key="7">
    <source>
        <dbReference type="ARBA" id="ARBA00025727"/>
    </source>
</evidence>
<evidence type="ECO:0000313" key="13">
    <source>
        <dbReference type="Proteomes" id="UP000053095"/>
    </source>
</evidence>
<dbReference type="InterPro" id="IPR045321">
    <property type="entry name" value="Cts1-like"/>
</dbReference>
<dbReference type="GO" id="GO:0004568">
    <property type="term" value="F:chitinase activity"/>
    <property type="evidence" value="ECO:0007669"/>
    <property type="project" value="TreeGrafter"/>
</dbReference>
<dbReference type="Gene3D" id="3.20.20.80">
    <property type="entry name" value="Glycosidases"/>
    <property type="match status" value="1"/>
</dbReference>
<evidence type="ECO:0000256" key="6">
    <source>
        <dbReference type="ARBA" id="ARBA00024658"/>
    </source>
</evidence>
<dbReference type="GO" id="GO:0005576">
    <property type="term" value="C:extracellular region"/>
    <property type="evidence" value="ECO:0007669"/>
    <property type="project" value="InterPro"/>
</dbReference>
<feature type="region of interest" description="Disordered" evidence="8">
    <location>
        <begin position="332"/>
        <end position="356"/>
    </location>
</feature>
<gene>
    <name evidence="12" type="ORF">TCE0_060f19424</name>
</gene>
<dbReference type="Proteomes" id="UP000053095">
    <property type="component" value="Unassembled WGS sequence"/>
</dbReference>
<dbReference type="InterPro" id="IPR035971">
    <property type="entry name" value="CBD_sf"/>
</dbReference>
<keyword evidence="13" id="KW-1185">Reference proteome</keyword>
<dbReference type="GO" id="GO:0005975">
    <property type="term" value="P:carbohydrate metabolic process"/>
    <property type="evidence" value="ECO:0007669"/>
    <property type="project" value="InterPro"/>
</dbReference>
<evidence type="ECO:0000256" key="3">
    <source>
        <dbReference type="ARBA" id="ARBA00022729"/>
    </source>
</evidence>
<organism evidence="12 13">
    <name type="scientific">Talaromyces pinophilus</name>
    <name type="common">Penicillium pinophilum</name>
    <dbReference type="NCBI Taxonomy" id="128442"/>
    <lineage>
        <taxon>Eukaryota</taxon>
        <taxon>Fungi</taxon>
        <taxon>Dikarya</taxon>
        <taxon>Ascomycota</taxon>
        <taxon>Pezizomycotina</taxon>
        <taxon>Eurotiomycetes</taxon>
        <taxon>Eurotiomycetidae</taxon>
        <taxon>Eurotiales</taxon>
        <taxon>Trichocomaceae</taxon>
        <taxon>Talaromyces</taxon>
        <taxon>Talaromyces sect. Talaromyces</taxon>
    </lineage>
</organism>
<dbReference type="SUPFAM" id="SSF51445">
    <property type="entry name" value="(Trans)glycosidases"/>
    <property type="match status" value="1"/>
</dbReference>
<dbReference type="SUPFAM" id="SSF57180">
    <property type="entry name" value="Cellulose-binding domain"/>
    <property type="match status" value="1"/>
</dbReference>
<proteinExistence type="inferred from homology"/>
<keyword evidence="4" id="KW-0378">Hydrolase</keyword>
<evidence type="ECO:0000256" key="2">
    <source>
        <dbReference type="ARBA" id="ARBA00022512"/>
    </source>
</evidence>
<keyword evidence="2" id="KW-0964">Secreted</keyword>
<feature type="chain" id="PRO_5027751367" evidence="9">
    <location>
        <begin position="20"/>
        <end position="396"/>
    </location>
</feature>
<evidence type="ECO:0000256" key="1">
    <source>
        <dbReference type="ARBA" id="ARBA00004191"/>
    </source>
</evidence>
<protein>
    <submittedName>
        <fullName evidence="12">Class III chitinase</fullName>
    </submittedName>
</protein>
<dbReference type="GO" id="GO:0030248">
    <property type="term" value="F:cellulose binding"/>
    <property type="evidence" value="ECO:0007669"/>
    <property type="project" value="InterPro"/>
</dbReference>
<dbReference type="Pfam" id="PF00704">
    <property type="entry name" value="Glyco_hydro_18"/>
    <property type="match status" value="1"/>
</dbReference>
<evidence type="ECO:0000256" key="9">
    <source>
        <dbReference type="SAM" id="SignalP"/>
    </source>
</evidence>
<dbReference type="InterPro" id="IPR017853">
    <property type="entry name" value="GH"/>
</dbReference>
<keyword evidence="3 9" id="KW-0732">Signal</keyword>
<dbReference type="InterPro" id="IPR000254">
    <property type="entry name" value="CBD"/>
</dbReference>
<evidence type="ECO:0000256" key="4">
    <source>
        <dbReference type="ARBA" id="ARBA00022801"/>
    </source>
</evidence>
<accession>A0A6V8HQ57</accession>
<evidence type="ECO:0000256" key="8">
    <source>
        <dbReference type="SAM" id="MobiDB-lite"/>
    </source>
</evidence>
<dbReference type="SMART" id="SM00236">
    <property type="entry name" value="fCBD"/>
    <property type="match status" value="1"/>
</dbReference>
<feature type="domain" description="CBM1" evidence="10">
    <location>
        <begin position="360"/>
        <end position="396"/>
    </location>
</feature>
<evidence type="ECO:0000259" key="10">
    <source>
        <dbReference type="PROSITE" id="PS51164"/>
    </source>
</evidence>
<comment type="similarity">
    <text evidence="7">Belongs to the glycosyl hydrolase 18 family. Chitinase class III subfamily.</text>
</comment>
<dbReference type="CDD" id="cd02877">
    <property type="entry name" value="GH18_hevamine_XipI_class_III"/>
    <property type="match status" value="1"/>
</dbReference>
<dbReference type="PANTHER" id="PTHR45708:SF49">
    <property type="entry name" value="ENDOCHITINASE"/>
    <property type="match status" value="1"/>
</dbReference>
<comment type="function">
    <text evidence="6">GPI-anchored chitinase involved in the degradation of chitin, a component of the cell walls of fungi and exoskeletal elements of some animals (including worms and arthropods). Required to reshape the cell wall at the sites where cell wall remodeling and/or cell wall maturation actively take place such as sites of conidia formation.</text>
</comment>
<sequence length="396" mass="41269">MQISTALISLGLMASAVVAAPHRLKARAPGGEVVVYWGQNSAAASENNDLSTYCTASSGIDIVVLAFLYEYGNGITIPSGVIGQDCSISTTGQGTNCDSLASQISTCQSNGVKVMLSLGGAVGAYSLTSQAEAETIGQNLWDAYGNTSGGSVPRPFGSIFVNGWDFDIEANSGNQYYQYMISKLRSNFASDSAHTYYITGAPQCPVPEPNMGEIITAAQFDYLWIQFYNNGYCSYPNTLNYDDWVSYVAGTPSANAKLFLGVPASELGSTGTSSGAVYYQSPSVLASTVASFDTSSNWGGIMMWDAAFSDANVVDGCNYAQQAHSILKTGSPCGGGGTTTTSPTPTTTPTATSTATATGTPVAQWGQCGGEGYTGSTVCASPYKCVEESIYWSSCQ</sequence>
<dbReference type="AlphaFoldDB" id="A0A6V8HQ57"/>